<sequence>MLSISPSVSLSLSHSRSRPLLRHQKLIFFLYFSRQHRASLKPLELLPTTIYTFPLPGFSPKSIKPTPAPTRMFVSTVKRLRVLKSSELSVLSLGSNKQGKLSREALHYKLHSEKVRYDDISRIHNEIMTAFIDSNQRLHSLREEASCVKELLLQIENQLSSCEAETKELETHVGEVSRDMLESEKSLQIASQEAEEATKLCHQREQKRNAAKAALEMARIKLRR</sequence>
<evidence type="ECO:0000313" key="2">
    <source>
        <dbReference type="EMBL" id="KAK7819873.1"/>
    </source>
</evidence>
<gene>
    <name evidence="2" type="ORF">CFP56_039470</name>
</gene>
<dbReference type="EMBL" id="PKMF04000761">
    <property type="protein sequence ID" value="KAK7819873.1"/>
    <property type="molecule type" value="Genomic_DNA"/>
</dbReference>
<keyword evidence="1" id="KW-0175">Coiled coil</keyword>
<proteinExistence type="predicted"/>
<feature type="coiled-coil region" evidence="1">
    <location>
        <begin position="138"/>
        <end position="172"/>
    </location>
</feature>
<evidence type="ECO:0000313" key="3">
    <source>
        <dbReference type="Proteomes" id="UP000237347"/>
    </source>
</evidence>
<accession>A0AAW0IZD0</accession>
<comment type="caution">
    <text evidence="2">The sequence shown here is derived from an EMBL/GenBank/DDBJ whole genome shotgun (WGS) entry which is preliminary data.</text>
</comment>
<organism evidence="2 3">
    <name type="scientific">Quercus suber</name>
    <name type="common">Cork oak</name>
    <dbReference type="NCBI Taxonomy" id="58331"/>
    <lineage>
        <taxon>Eukaryota</taxon>
        <taxon>Viridiplantae</taxon>
        <taxon>Streptophyta</taxon>
        <taxon>Embryophyta</taxon>
        <taxon>Tracheophyta</taxon>
        <taxon>Spermatophyta</taxon>
        <taxon>Magnoliopsida</taxon>
        <taxon>eudicotyledons</taxon>
        <taxon>Gunneridae</taxon>
        <taxon>Pentapetalae</taxon>
        <taxon>rosids</taxon>
        <taxon>fabids</taxon>
        <taxon>Fagales</taxon>
        <taxon>Fagaceae</taxon>
        <taxon>Quercus</taxon>
    </lineage>
</organism>
<dbReference type="Proteomes" id="UP000237347">
    <property type="component" value="Unassembled WGS sequence"/>
</dbReference>
<evidence type="ECO:0000256" key="1">
    <source>
        <dbReference type="SAM" id="Coils"/>
    </source>
</evidence>
<reference evidence="2 3" key="1">
    <citation type="journal article" date="2018" name="Sci. Data">
        <title>The draft genome sequence of cork oak.</title>
        <authorList>
            <person name="Ramos A.M."/>
            <person name="Usie A."/>
            <person name="Barbosa P."/>
            <person name="Barros P.M."/>
            <person name="Capote T."/>
            <person name="Chaves I."/>
            <person name="Simoes F."/>
            <person name="Abreu I."/>
            <person name="Carrasquinho I."/>
            <person name="Faro C."/>
            <person name="Guimaraes J.B."/>
            <person name="Mendonca D."/>
            <person name="Nobrega F."/>
            <person name="Rodrigues L."/>
            <person name="Saibo N.J.M."/>
            <person name="Varela M.C."/>
            <person name="Egas C."/>
            <person name="Matos J."/>
            <person name="Miguel C.M."/>
            <person name="Oliveira M.M."/>
            <person name="Ricardo C.P."/>
            <person name="Goncalves S."/>
        </authorList>
    </citation>
    <scope>NUCLEOTIDE SEQUENCE [LARGE SCALE GENOMIC DNA]</scope>
    <source>
        <strain evidence="3">cv. HL8</strain>
    </source>
</reference>
<dbReference type="AlphaFoldDB" id="A0AAW0IZD0"/>
<protein>
    <submittedName>
        <fullName evidence="2">Uncharacterized protein</fullName>
    </submittedName>
</protein>
<name>A0AAW0IZD0_QUESU</name>
<keyword evidence="3" id="KW-1185">Reference proteome</keyword>